<proteinExistence type="predicted"/>
<dbReference type="EMBL" id="CP016172">
    <property type="protein sequence ID" value="ANN77564.1"/>
    <property type="molecule type" value="Genomic_DNA"/>
</dbReference>
<organism evidence="1 2">
    <name type="scientific">Bordetella flabilis</name>
    <dbReference type="NCBI Taxonomy" id="463014"/>
    <lineage>
        <taxon>Bacteria</taxon>
        <taxon>Pseudomonadati</taxon>
        <taxon>Pseudomonadota</taxon>
        <taxon>Betaproteobacteria</taxon>
        <taxon>Burkholderiales</taxon>
        <taxon>Alcaligenaceae</taxon>
        <taxon>Bordetella</taxon>
    </lineage>
</organism>
<dbReference type="STRING" id="463014.BAU07_11005"/>
<accession>A0A193GE47</accession>
<evidence type="ECO:0000313" key="1">
    <source>
        <dbReference type="EMBL" id="ANN77564.1"/>
    </source>
</evidence>
<protein>
    <submittedName>
        <fullName evidence="1">Uncharacterized protein</fullName>
    </submittedName>
</protein>
<dbReference type="KEGG" id="bfz:BAU07_11005"/>
<gene>
    <name evidence="1" type="ORF">BAU07_11005</name>
</gene>
<name>A0A193GE47_9BORD</name>
<keyword evidence="2" id="KW-1185">Reference proteome</keyword>
<dbReference type="Proteomes" id="UP000091926">
    <property type="component" value="Chromosome"/>
</dbReference>
<sequence length="232" mass="25088">MAALMGTGALALWIDVDPALDRETDAWYIVEHMPERIDIGGYRRARRFDALEGAPRYLTLFEADTPDALASPGYLALVGSISEQSKRIRAGFSNVVRNTFQVRDTHGRGLGAVVASLRLRIATPGDGQDSGGHAATARAWLAECLSRLATEHGIVGAHWLEADPQVRARMDAVRVTGLSDGYVDHAVLVEATRERDLRTLRSTVLSAAALAQAGWTEDAYGVYALLYEVSGP</sequence>
<evidence type="ECO:0000313" key="2">
    <source>
        <dbReference type="Proteomes" id="UP000091926"/>
    </source>
</evidence>
<reference evidence="1 2" key="1">
    <citation type="submission" date="2016-06" db="EMBL/GenBank/DDBJ databases">
        <title>Complete genome sequences of Bordetella bronchialis and Bordetella flabilis.</title>
        <authorList>
            <person name="LiPuma J.J."/>
            <person name="Spilker T."/>
        </authorList>
    </citation>
    <scope>NUCLEOTIDE SEQUENCE [LARGE SCALE GENOMIC DNA]</scope>
    <source>
        <strain evidence="1 2">AU10664</strain>
    </source>
</reference>
<dbReference type="RefSeq" id="WP_066657322.1">
    <property type="nucleotide sequence ID" value="NZ_CBCSCL010000006.1"/>
</dbReference>
<dbReference type="AlphaFoldDB" id="A0A193GE47"/>